<dbReference type="InterPro" id="IPR051393">
    <property type="entry name" value="ABC_transporter_permease"/>
</dbReference>
<dbReference type="eggNOG" id="COG1175">
    <property type="taxonomic scope" value="Bacteria"/>
</dbReference>
<keyword evidence="3" id="KW-1003">Cell membrane</keyword>
<dbReference type="EMBL" id="CP003155">
    <property type="protein sequence ID" value="AEV28179.1"/>
    <property type="molecule type" value="Genomic_DNA"/>
</dbReference>
<feature type="transmembrane region" description="Helical" evidence="7">
    <location>
        <begin position="72"/>
        <end position="94"/>
    </location>
</feature>
<evidence type="ECO:0000256" key="6">
    <source>
        <dbReference type="ARBA" id="ARBA00023136"/>
    </source>
</evidence>
<feature type="domain" description="ABC transmembrane type-1" evidence="8">
    <location>
        <begin position="68"/>
        <end position="283"/>
    </location>
</feature>
<dbReference type="Proteomes" id="UP000005632">
    <property type="component" value="Chromosome"/>
</dbReference>
<name>G8QV03_SPHPG</name>
<keyword evidence="6 7" id="KW-0472">Membrane</keyword>
<dbReference type="InterPro" id="IPR000515">
    <property type="entry name" value="MetI-like"/>
</dbReference>
<proteinExistence type="inferred from homology"/>
<evidence type="ECO:0000256" key="5">
    <source>
        <dbReference type="ARBA" id="ARBA00022989"/>
    </source>
</evidence>
<keyword evidence="9" id="KW-0762">Sugar transport</keyword>
<feature type="transmembrane region" description="Helical" evidence="7">
    <location>
        <begin position="106"/>
        <end position="123"/>
    </location>
</feature>
<dbReference type="OrthoDB" id="42781at2"/>
<gene>
    <name evidence="9" type="ordered locus">SpiGrapes_0320</name>
</gene>
<dbReference type="Gene3D" id="1.10.3720.10">
    <property type="entry name" value="MetI-like"/>
    <property type="match status" value="1"/>
</dbReference>
<feature type="transmembrane region" description="Helical" evidence="7">
    <location>
        <begin position="202"/>
        <end position="223"/>
    </location>
</feature>
<comment type="similarity">
    <text evidence="7">Belongs to the binding-protein-dependent transport system permease family.</text>
</comment>
<evidence type="ECO:0000256" key="7">
    <source>
        <dbReference type="RuleBase" id="RU363032"/>
    </source>
</evidence>
<dbReference type="HOGENOM" id="CLU_016047_0_0_12"/>
<dbReference type="PROSITE" id="PS50928">
    <property type="entry name" value="ABC_TM1"/>
    <property type="match status" value="1"/>
</dbReference>
<evidence type="ECO:0000313" key="10">
    <source>
        <dbReference type="Proteomes" id="UP000005632"/>
    </source>
</evidence>
<keyword evidence="2 7" id="KW-0813">Transport</keyword>
<dbReference type="PANTHER" id="PTHR30193">
    <property type="entry name" value="ABC TRANSPORTER PERMEASE PROTEIN"/>
    <property type="match status" value="1"/>
</dbReference>
<accession>G8QV03</accession>
<feature type="transmembrane region" description="Helical" evidence="7">
    <location>
        <begin position="156"/>
        <end position="181"/>
    </location>
</feature>
<dbReference type="InterPro" id="IPR035906">
    <property type="entry name" value="MetI-like_sf"/>
</dbReference>
<feature type="transmembrane region" description="Helical" evidence="7">
    <location>
        <begin position="262"/>
        <end position="287"/>
    </location>
</feature>
<comment type="subcellular location">
    <subcellularLocation>
        <location evidence="1 7">Cell membrane</location>
        <topology evidence="1 7">Multi-pass membrane protein</topology>
    </subcellularLocation>
</comment>
<sequence length="295" mass="33491">MLQNRNKHRAYLSLLLPAFLIYIVIIIYPILMSFGLSFTKWKHFQMVGFVGISNYLDIFKDPSFLKSLANNIQIMLISVLGQIPLGIMLAYLLYRKWVKKEKFFEMIIFLPITISSVVVALLWNRVFSPVGIYTSLVRSITNNPDYIVKIFENRTFAMVPILIVLLWQHTSLYMVIFLANLQRIPTSVFEAATIDGAKESTIITHIVLPALANVIFTCSVLAISGSLKSFDLVYAMTAGGPVDYTSVMALYLYKQTFTFNNYGYGSAVSIIIVILSVGLISLVRWIYSKAQKKYE</sequence>
<evidence type="ECO:0000256" key="1">
    <source>
        <dbReference type="ARBA" id="ARBA00004651"/>
    </source>
</evidence>
<dbReference type="PANTHER" id="PTHR30193:SF37">
    <property type="entry name" value="INNER MEMBRANE ABC TRANSPORTER PERMEASE PROTEIN YCJO"/>
    <property type="match status" value="1"/>
</dbReference>
<feature type="transmembrane region" description="Helical" evidence="7">
    <location>
        <begin position="12"/>
        <end position="31"/>
    </location>
</feature>
<keyword evidence="4 7" id="KW-0812">Transmembrane</keyword>
<keyword evidence="10" id="KW-1185">Reference proteome</keyword>
<protein>
    <submittedName>
        <fullName evidence="9">Permease component of ABC-type sugar transporter</fullName>
    </submittedName>
</protein>
<dbReference type="CDD" id="cd06261">
    <property type="entry name" value="TM_PBP2"/>
    <property type="match status" value="1"/>
</dbReference>
<evidence type="ECO:0000256" key="4">
    <source>
        <dbReference type="ARBA" id="ARBA00022692"/>
    </source>
</evidence>
<evidence type="ECO:0000256" key="2">
    <source>
        <dbReference type="ARBA" id="ARBA00022448"/>
    </source>
</evidence>
<evidence type="ECO:0000256" key="3">
    <source>
        <dbReference type="ARBA" id="ARBA00022475"/>
    </source>
</evidence>
<dbReference type="GO" id="GO:0005886">
    <property type="term" value="C:plasma membrane"/>
    <property type="evidence" value="ECO:0007669"/>
    <property type="project" value="UniProtKB-SubCell"/>
</dbReference>
<organism evidence="9 10">
    <name type="scientific">Sphaerochaeta pleomorpha (strain ATCC BAA-1885 / DSM 22778 / Grapes)</name>
    <dbReference type="NCBI Taxonomy" id="158190"/>
    <lineage>
        <taxon>Bacteria</taxon>
        <taxon>Pseudomonadati</taxon>
        <taxon>Spirochaetota</taxon>
        <taxon>Spirochaetia</taxon>
        <taxon>Spirochaetales</taxon>
        <taxon>Sphaerochaetaceae</taxon>
        <taxon>Sphaerochaeta</taxon>
    </lineage>
</organism>
<evidence type="ECO:0000313" key="9">
    <source>
        <dbReference type="EMBL" id="AEV28179.1"/>
    </source>
</evidence>
<dbReference type="SUPFAM" id="SSF161098">
    <property type="entry name" value="MetI-like"/>
    <property type="match status" value="1"/>
</dbReference>
<keyword evidence="5 7" id="KW-1133">Transmembrane helix</keyword>
<dbReference type="GO" id="GO:0055085">
    <property type="term" value="P:transmembrane transport"/>
    <property type="evidence" value="ECO:0007669"/>
    <property type="project" value="InterPro"/>
</dbReference>
<dbReference type="KEGG" id="sgp:SpiGrapes_0320"/>
<dbReference type="Pfam" id="PF00528">
    <property type="entry name" value="BPD_transp_1"/>
    <property type="match status" value="1"/>
</dbReference>
<evidence type="ECO:0000259" key="8">
    <source>
        <dbReference type="PROSITE" id="PS50928"/>
    </source>
</evidence>
<dbReference type="AlphaFoldDB" id="G8QV03"/>
<dbReference type="RefSeq" id="WP_014269028.1">
    <property type="nucleotide sequence ID" value="NC_016633.1"/>
</dbReference>
<reference evidence="9 10" key="1">
    <citation type="submission" date="2011-11" db="EMBL/GenBank/DDBJ databases">
        <title>Complete sequence of Spirochaeta sp. grapes.</title>
        <authorList>
            <consortium name="US DOE Joint Genome Institute"/>
            <person name="Lucas S."/>
            <person name="Han J."/>
            <person name="Lapidus A."/>
            <person name="Cheng J.-F."/>
            <person name="Goodwin L."/>
            <person name="Pitluck S."/>
            <person name="Peters L."/>
            <person name="Ovchinnikova G."/>
            <person name="Munk A.C."/>
            <person name="Detter J.C."/>
            <person name="Han C."/>
            <person name="Tapia R."/>
            <person name="Land M."/>
            <person name="Hauser L."/>
            <person name="Kyrpides N."/>
            <person name="Ivanova N."/>
            <person name="Pagani I."/>
            <person name="Ritalahtilisa K."/>
            <person name="Loeffler F."/>
            <person name="Woyke T."/>
        </authorList>
    </citation>
    <scope>NUCLEOTIDE SEQUENCE [LARGE SCALE GENOMIC DNA]</scope>
    <source>
        <strain evidence="10">ATCC BAA-1885 / DSM 22778 / Grapes</strain>
    </source>
</reference>
<dbReference type="STRING" id="158190.SpiGrapes_0320"/>